<evidence type="ECO:0000313" key="2">
    <source>
        <dbReference type="Proteomes" id="UP001218188"/>
    </source>
</evidence>
<reference evidence="1" key="1">
    <citation type="submission" date="2023-03" db="EMBL/GenBank/DDBJ databases">
        <title>Massive genome expansion in bonnet fungi (Mycena s.s.) driven by repeated elements and novel gene families across ecological guilds.</title>
        <authorList>
            <consortium name="Lawrence Berkeley National Laboratory"/>
            <person name="Harder C.B."/>
            <person name="Miyauchi S."/>
            <person name="Viragh M."/>
            <person name="Kuo A."/>
            <person name="Thoen E."/>
            <person name="Andreopoulos B."/>
            <person name="Lu D."/>
            <person name="Skrede I."/>
            <person name="Drula E."/>
            <person name="Henrissat B."/>
            <person name="Morin E."/>
            <person name="Kohler A."/>
            <person name="Barry K."/>
            <person name="LaButti K."/>
            <person name="Morin E."/>
            <person name="Salamov A."/>
            <person name="Lipzen A."/>
            <person name="Mereny Z."/>
            <person name="Hegedus B."/>
            <person name="Baldrian P."/>
            <person name="Stursova M."/>
            <person name="Weitz H."/>
            <person name="Taylor A."/>
            <person name="Grigoriev I.V."/>
            <person name="Nagy L.G."/>
            <person name="Martin F."/>
            <person name="Kauserud H."/>
        </authorList>
    </citation>
    <scope>NUCLEOTIDE SEQUENCE</scope>
    <source>
        <strain evidence="1">CBHHK200</strain>
    </source>
</reference>
<gene>
    <name evidence="1" type="ORF">C8F04DRAFT_1309963</name>
</gene>
<dbReference type="Proteomes" id="UP001218188">
    <property type="component" value="Unassembled WGS sequence"/>
</dbReference>
<protein>
    <submittedName>
        <fullName evidence="1">Uncharacterized protein</fullName>
    </submittedName>
</protein>
<evidence type="ECO:0000313" key="1">
    <source>
        <dbReference type="EMBL" id="KAJ7022833.1"/>
    </source>
</evidence>
<proteinExistence type="predicted"/>
<dbReference type="EMBL" id="JARJCM010000201">
    <property type="protein sequence ID" value="KAJ7022833.1"/>
    <property type="molecule type" value="Genomic_DNA"/>
</dbReference>
<comment type="caution">
    <text evidence="1">The sequence shown here is derived from an EMBL/GenBank/DDBJ whole genome shotgun (WGS) entry which is preliminary data.</text>
</comment>
<name>A0AAD6S9E7_9AGAR</name>
<accession>A0AAD6S9E7</accession>
<dbReference type="AlphaFoldDB" id="A0AAD6S9E7"/>
<keyword evidence="2" id="KW-1185">Reference proteome</keyword>
<sequence length="367" mass="40562">MSDVPPVGPVPITVAGGRGIFDLLERSFPQSICARCAADNRSCEWIQWGFHCWRCVLIGNDDCCYRQVRVWFIHAQRELVALTTAIPPVPGQQIDNYIRDLVSAQLAFANLSHVNLLNYSPEATDRFLQSAKSIRDLYLIIRDCESLNRDPAVVLQLRRRLTALVTEQEIILPAIAAVEAIGRQFLFLEQPELSISCARTTFDPALRLAVSPRQTTPLGIAPRTILRRPSHGDEIRFSVRFHLEGNIPVRKAFLDFLQPNVDDLQHIVLHRQRTSDAGVVGDSPFLGNLFSPHSPLPHMPILHMNTAVAAAPPYTSPSSAAAVVFAATRGRLPTLPSCRVACVSCTQCRHGAISVPWPLVLLPGNPT</sequence>
<organism evidence="1 2">
    <name type="scientific">Mycena alexandri</name>
    <dbReference type="NCBI Taxonomy" id="1745969"/>
    <lineage>
        <taxon>Eukaryota</taxon>
        <taxon>Fungi</taxon>
        <taxon>Dikarya</taxon>
        <taxon>Basidiomycota</taxon>
        <taxon>Agaricomycotina</taxon>
        <taxon>Agaricomycetes</taxon>
        <taxon>Agaricomycetidae</taxon>
        <taxon>Agaricales</taxon>
        <taxon>Marasmiineae</taxon>
        <taxon>Mycenaceae</taxon>
        <taxon>Mycena</taxon>
    </lineage>
</organism>